<dbReference type="InterPro" id="IPR000073">
    <property type="entry name" value="AB_hydrolase_1"/>
</dbReference>
<evidence type="ECO:0000313" key="2">
    <source>
        <dbReference type="EMBL" id="MBG6134613.1"/>
    </source>
</evidence>
<dbReference type="Pfam" id="PF00561">
    <property type="entry name" value="Abhydrolase_1"/>
    <property type="match status" value="1"/>
</dbReference>
<dbReference type="RefSeq" id="WP_197001827.1">
    <property type="nucleotide sequence ID" value="NZ_BONS01000023.1"/>
</dbReference>
<sequence length="269" mass="28743">MTLPESSQLTRPDGTVLRYCEYGQADGYPVVFHSGSPSTRWKWPTLIEAMRRSELRVLAYDRPGYGGSTRSPGRTVADAANDVRALADAHGWNQFAVFGGSGGGPHALACAALLTDRVTACAVLSGVKPADPDTPPREEAELRSRLAEVSADIMGRVNDGGPELPGTPGPPALDDPDAMARLRATFVDGTDGWVDDSLALARPWGFELETITVPVGVWRGTDDAHVSAEHSDHLLAHIATARGHVYSGGHIPGVDVYQEIYDWLHPDAA</sequence>
<dbReference type="InterPro" id="IPR050471">
    <property type="entry name" value="AB_hydrolase"/>
</dbReference>
<dbReference type="PANTHER" id="PTHR43433:SF5">
    <property type="entry name" value="AB HYDROLASE-1 DOMAIN-CONTAINING PROTEIN"/>
    <property type="match status" value="1"/>
</dbReference>
<reference evidence="2" key="1">
    <citation type="submission" date="2020-11" db="EMBL/GenBank/DDBJ databases">
        <title>Sequencing the genomes of 1000 actinobacteria strains.</title>
        <authorList>
            <person name="Klenk H.-P."/>
        </authorList>
    </citation>
    <scope>NUCLEOTIDE SEQUENCE</scope>
    <source>
        <strain evidence="2">DSM 45356</strain>
    </source>
</reference>
<accession>A0A8J7G6J5</accession>
<organism evidence="2 3">
    <name type="scientific">Longispora fulva</name>
    <dbReference type="NCBI Taxonomy" id="619741"/>
    <lineage>
        <taxon>Bacteria</taxon>
        <taxon>Bacillati</taxon>
        <taxon>Actinomycetota</taxon>
        <taxon>Actinomycetes</taxon>
        <taxon>Micromonosporales</taxon>
        <taxon>Micromonosporaceae</taxon>
        <taxon>Longispora</taxon>
    </lineage>
</organism>
<dbReference type="AlphaFoldDB" id="A0A8J7G6J5"/>
<dbReference type="Proteomes" id="UP000622552">
    <property type="component" value="Unassembled WGS sequence"/>
</dbReference>
<dbReference type="Gene3D" id="3.40.50.1820">
    <property type="entry name" value="alpha/beta hydrolase"/>
    <property type="match status" value="1"/>
</dbReference>
<dbReference type="EMBL" id="JADOUF010000001">
    <property type="protein sequence ID" value="MBG6134613.1"/>
    <property type="molecule type" value="Genomic_DNA"/>
</dbReference>
<name>A0A8J7G6J5_9ACTN</name>
<dbReference type="PANTHER" id="PTHR43433">
    <property type="entry name" value="HYDROLASE, ALPHA/BETA FOLD FAMILY PROTEIN"/>
    <property type="match status" value="1"/>
</dbReference>
<evidence type="ECO:0000313" key="3">
    <source>
        <dbReference type="Proteomes" id="UP000622552"/>
    </source>
</evidence>
<comment type="caution">
    <text evidence="2">The sequence shown here is derived from an EMBL/GenBank/DDBJ whole genome shotgun (WGS) entry which is preliminary data.</text>
</comment>
<evidence type="ECO:0000259" key="1">
    <source>
        <dbReference type="Pfam" id="PF00561"/>
    </source>
</evidence>
<dbReference type="SUPFAM" id="SSF53474">
    <property type="entry name" value="alpha/beta-Hydrolases"/>
    <property type="match status" value="1"/>
</dbReference>
<dbReference type="InterPro" id="IPR029058">
    <property type="entry name" value="AB_hydrolase_fold"/>
</dbReference>
<keyword evidence="3" id="KW-1185">Reference proteome</keyword>
<protein>
    <submittedName>
        <fullName evidence="2">Pimeloyl-ACP methyl ester carboxylesterase</fullName>
    </submittedName>
</protein>
<gene>
    <name evidence="2" type="ORF">IW245_000807</name>
</gene>
<proteinExistence type="predicted"/>
<dbReference type="GO" id="GO:0003824">
    <property type="term" value="F:catalytic activity"/>
    <property type="evidence" value="ECO:0007669"/>
    <property type="project" value="UniProtKB-ARBA"/>
</dbReference>
<feature type="domain" description="AB hydrolase-1" evidence="1">
    <location>
        <begin position="28"/>
        <end position="138"/>
    </location>
</feature>